<dbReference type="Pfam" id="PF01497">
    <property type="entry name" value="Peripla_BP_2"/>
    <property type="match status" value="1"/>
</dbReference>
<reference evidence="6 7" key="1">
    <citation type="submission" date="2018-10" db="EMBL/GenBank/DDBJ databases">
        <authorList>
            <person name="Li J."/>
        </authorList>
    </citation>
    <scope>NUCLEOTIDE SEQUENCE [LARGE SCALE GENOMIC DNA]</scope>
    <source>
        <strain evidence="6 7">IF 016277</strain>
    </source>
</reference>
<comment type="similarity">
    <text evidence="2">Belongs to the bacterial solute-binding protein 8 family.</text>
</comment>
<sequence length="326" mass="34499">MIAMTAGCAATDGGGLKSGSGNTDVATGGAHFKTADEETAKLGSTAKPGVFPREVKHSEGTTEIKAKPKRVVVLDTGELDDVLALGITPVGIPSTEGANSVPGYLADRVKDATGIGTIQEPNLEAIAALKPDLILGSKLRADKLYPQLSQIAPTVFSIRPGFPWKENLRLVAAATGDEDKAVSLLNEYQAEADKLRADIPGNPTISLLRFMPQKTRLYGNASLIGVILKDVGLARPKIQDIDELATEISSENLAQAEGDWIFYTSYGTPEATGESAALAGPIWPTLDAVKNKHVQRVDDDVWYLGLGPIGAGKILKDLRTYLVPSK</sequence>
<dbReference type="CDD" id="cd01146">
    <property type="entry name" value="FhuD"/>
    <property type="match status" value="1"/>
</dbReference>
<dbReference type="PANTHER" id="PTHR30532:SF25">
    <property type="entry name" value="IRON(III) DICITRATE-BINDING PERIPLASMIC PROTEIN"/>
    <property type="match status" value="1"/>
</dbReference>
<proteinExistence type="inferred from homology"/>
<evidence type="ECO:0000313" key="6">
    <source>
        <dbReference type="EMBL" id="RLP74589.1"/>
    </source>
</evidence>
<evidence type="ECO:0000256" key="1">
    <source>
        <dbReference type="ARBA" id="ARBA00004196"/>
    </source>
</evidence>
<evidence type="ECO:0000259" key="5">
    <source>
        <dbReference type="PROSITE" id="PS50983"/>
    </source>
</evidence>
<dbReference type="GO" id="GO:0030288">
    <property type="term" value="C:outer membrane-bounded periplasmic space"/>
    <property type="evidence" value="ECO:0007669"/>
    <property type="project" value="TreeGrafter"/>
</dbReference>
<dbReference type="SUPFAM" id="SSF53807">
    <property type="entry name" value="Helical backbone' metal receptor"/>
    <property type="match status" value="1"/>
</dbReference>
<evidence type="ECO:0000256" key="2">
    <source>
        <dbReference type="ARBA" id="ARBA00008814"/>
    </source>
</evidence>
<dbReference type="PROSITE" id="PS50983">
    <property type="entry name" value="FE_B12_PBP"/>
    <property type="match status" value="1"/>
</dbReference>
<dbReference type="PANTHER" id="PTHR30532">
    <property type="entry name" value="IRON III DICITRATE-BINDING PERIPLASMIC PROTEIN"/>
    <property type="match status" value="1"/>
</dbReference>
<keyword evidence="7" id="KW-1185">Reference proteome</keyword>
<dbReference type="AlphaFoldDB" id="A0A3L7A2X1"/>
<evidence type="ECO:0000256" key="3">
    <source>
        <dbReference type="ARBA" id="ARBA00022448"/>
    </source>
</evidence>
<dbReference type="OrthoDB" id="9793175at2"/>
<comment type="subcellular location">
    <subcellularLocation>
        <location evidence="1">Cell envelope</location>
    </subcellularLocation>
</comment>
<dbReference type="GO" id="GO:1901678">
    <property type="term" value="P:iron coordination entity transport"/>
    <property type="evidence" value="ECO:0007669"/>
    <property type="project" value="UniProtKB-ARBA"/>
</dbReference>
<protein>
    <submittedName>
        <fullName evidence="6">Iron-siderophore ABC transporter substrate-binding protein</fullName>
    </submittedName>
</protein>
<evidence type="ECO:0000313" key="7">
    <source>
        <dbReference type="Proteomes" id="UP000272503"/>
    </source>
</evidence>
<organism evidence="6 7">
    <name type="scientific">Mycetocola tolaasinivorans</name>
    <dbReference type="NCBI Taxonomy" id="76635"/>
    <lineage>
        <taxon>Bacteria</taxon>
        <taxon>Bacillati</taxon>
        <taxon>Actinomycetota</taxon>
        <taxon>Actinomycetes</taxon>
        <taxon>Micrococcales</taxon>
        <taxon>Microbacteriaceae</taxon>
        <taxon>Mycetocola</taxon>
    </lineage>
</organism>
<gene>
    <name evidence="6" type="ORF">D9V32_12350</name>
</gene>
<dbReference type="EMBL" id="RCUX01000010">
    <property type="protein sequence ID" value="RLP74589.1"/>
    <property type="molecule type" value="Genomic_DNA"/>
</dbReference>
<feature type="domain" description="Fe/B12 periplasmic-binding" evidence="5">
    <location>
        <begin position="70"/>
        <end position="326"/>
    </location>
</feature>
<evidence type="ECO:0000256" key="4">
    <source>
        <dbReference type="ARBA" id="ARBA00022729"/>
    </source>
</evidence>
<dbReference type="Proteomes" id="UP000272503">
    <property type="component" value="Unassembled WGS sequence"/>
</dbReference>
<name>A0A3L7A2X1_9MICO</name>
<dbReference type="InterPro" id="IPR002491">
    <property type="entry name" value="ABC_transptr_periplasmic_BD"/>
</dbReference>
<accession>A0A3L7A2X1</accession>
<dbReference type="Gene3D" id="3.40.50.1980">
    <property type="entry name" value="Nitrogenase molybdenum iron protein domain"/>
    <property type="match status" value="2"/>
</dbReference>
<comment type="caution">
    <text evidence="6">The sequence shown here is derived from an EMBL/GenBank/DDBJ whole genome shotgun (WGS) entry which is preliminary data.</text>
</comment>
<keyword evidence="4" id="KW-0732">Signal</keyword>
<dbReference type="InterPro" id="IPR051313">
    <property type="entry name" value="Bact_iron-sidero_bind"/>
</dbReference>
<keyword evidence="3" id="KW-0813">Transport</keyword>